<dbReference type="OrthoDB" id="9786336at2"/>
<dbReference type="Gene3D" id="3.60.20.10">
    <property type="entry name" value="Glutamine Phosphoribosylpyrophosphate, subunit 1, domain 1"/>
    <property type="match status" value="1"/>
</dbReference>
<keyword evidence="3" id="KW-1185">Reference proteome</keyword>
<feature type="compositionally biased region" description="Gly residues" evidence="1">
    <location>
        <begin position="248"/>
        <end position="257"/>
    </location>
</feature>
<accession>A0A396RRJ6</accession>
<proteinExistence type="predicted"/>
<sequence>MTYCIGLKPDGGLIMIADTRTNAGIDSISAFRKLHVMEKDDSRLMVIASAGNLSITQSMLSMLQEGLPPLEAEAPRRTLKTVQTMFQAAQLVGEAVAAARTAIGLHFKGTEINPNASMLLGGRIADGPLSLYLVYGEGNFIECGADTPFFQIGERKYGKPMLDRAMHWGISLGEGVKLGLISFDATMRSNLSVGMPLDLIVIPADRERPIVERRIEPDDAYFAQLSRDWSARLEEDLRGLTPPPFMDGAGGASSPGS</sequence>
<organism evidence="2 3">
    <name type="scientific">Sphingomonas gilva</name>
    <dbReference type="NCBI Taxonomy" id="2305907"/>
    <lineage>
        <taxon>Bacteria</taxon>
        <taxon>Pseudomonadati</taxon>
        <taxon>Pseudomonadota</taxon>
        <taxon>Alphaproteobacteria</taxon>
        <taxon>Sphingomonadales</taxon>
        <taxon>Sphingomonadaceae</taxon>
        <taxon>Sphingomonas</taxon>
    </lineage>
</organism>
<dbReference type="AlphaFoldDB" id="A0A396RRJ6"/>
<evidence type="ECO:0000256" key="1">
    <source>
        <dbReference type="SAM" id="MobiDB-lite"/>
    </source>
</evidence>
<reference evidence="2 3" key="1">
    <citation type="submission" date="2018-08" db="EMBL/GenBank/DDBJ databases">
        <title>The multiple taxonomic identification of Sphingomonas gilva.</title>
        <authorList>
            <person name="Zhu D."/>
            <person name="Zheng S."/>
        </authorList>
    </citation>
    <scope>NUCLEOTIDE SEQUENCE [LARGE SCALE GENOMIC DNA]</scope>
    <source>
        <strain evidence="2 3">ZDH117</strain>
    </source>
</reference>
<dbReference type="Proteomes" id="UP000266693">
    <property type="component" value="Unassembled WGS sequence"/>
</dbReference>
<dbReference type="EMBL" id="QWLV01000001">
    <property type="protein sequence ID" value="RHW19168.1"/>
    <property type="molecule type" value="Genomic_DNA"/>
</dbReference>
<evidence type="ECO:0000313" key="3">
    <source>
        <dbReference type="Proteomes" id="UP000266693"/>
    </source>
</evidence>
<dbReference type="SUPFAM" id="SSF56235">
    <property type="entry name" value="N-terminal nucleophile aminohydrolases (Ntn hydrolases)"/>
    <property type="match status" value="1"/>
</dbReference>
<comment type="caution">
    <text evidence="2">The sequence shown here is derived from an EMBL/GenBank/DDBJ whole genome shotgun (WGS) entry which is preliminary data.</text>
</comment>
<dbReference type="RefSeq" id="WP_118862676.1">
    <property type="nucleotide sequence ID" value="NZ_QWLV01000001.1"/>
</dbReference>
<dbReference type="InterPro" id="IPR016545">
    <property type="entry name" value="UCP009120_prtse"/>
</dbReference>
<feature type="region of interest" description="Disordered" evidence="1">
    <location>
        <begin position="238"/>
        <end position="257"/>
    </location>
</feature>
<evidence type="ECO:0000313" key="2">
    <source>
        <dbReference type="EMBL" id="RHW19168.1"/>
    </source>
</evidence>
<gene>
    <name evidence="2" type="ORF">D1610_03395</name>
</gene>
<protein>
    <submittedName>
        <fullName evidence="2">Peptidase</fullName>
    </submittedName>
</protein>
<dbReference type="PIRSF" id="PIRSF009120">
    <property type="entry name" value="UCP009120_prtse"/>
    <property type="match status" value="1"/>
</dbReference>
<dbReference type="InterPro" id="IPR029055">
    <property type="entry name" value="Ntn_hydrolases_N"/>
</dbReference>
<name>A0A396RRJ6_9SPHN</name>